<evidence type="ECO:0000256" key="1">
    <source>
        <dbReference type="ARBA" id="ARBA00023002"/>
    </source>
</evidence>
<dbReference type="HOGENOM" id="CLU_019796_1_0_1"/>
<accession>A7S1G9</accession>
<dbReference type="InterPro" id="IPR036291">
    <property type="entry name" value="NAD(P)-bd_dom_sf"/>
</dbReference>
<dbReference type="Gene3D" id="3.40.50.720">
    <property type="entry name" value="NAD(P)-binding Rossmann-like Domain"/>
    <property type="match status" value="2"/>
</dbReference>
<dbReference type="AlphaFoldDB" id="A7S1G9"/>
<dbReference type="eggNOG" id="KOG0069">
    <property type="taxonomic scope" value="Eukaryota"/>
</dbReference>
<organism evidence="4 5">
    <name type="scientific">Nematostella vectensis</name>
    <name type="common">Starlet sea anemone</name>
    <dbReference type="NCBI Taxonomy" id="45351"/>
    <lineage>
        <taxon>Eukaryota</taxon>
        <taxon>Metazoa</taxon>
        <taxon>Cnidaria</taxon>
        <taxon>Anthozoa</taxon>
        <taxon>Hexacorallia</taxon>
        <taxon>Actiniaria</taxon>
        <taxon>Edwardsiidae</taxon>
        <taxon>Nematostella</taxon>
    </lineage>
</organism>
<dbReference type="SUPFAM" id="SSF52283">
    <property type="entry name" value="Formate/glycerate dehydrogenase catalytic domain-like"/>
    <property type="match status" value="1"/>
</dbReference>
<dbReference type="GO" id="GO:0051287">
    <property type="term" value="F:NAD binding"/>
    <property type="evidence" value="ECO:0007669"/>
    <property type="project" value="InterPro"/>
</dbReference>
<gene>
    <name evidence="4" type="ORF">NEMVEDRAFT_v1g205338</name>
</gene>
<dbReference type="EMBL" id="DS469564">
    <property type="protein sequence ID" value="EDO42457.1"/>
    <property type="molecule type" value="Genomic_DNA"/>
</dbReference>
<dbReference type="InterPro" id="IPR006140">
    <property type="entry name" value="D-isomer_DH_NAD-bd"/>
</dbReference>
<keyword evidence="5" id="KW-1185">Reference proteome</keyword>
<name>A7S1G9_NEMVE</name>
<proteinExistence type="predicted"/>
<dbReference type="PANTHER" id="PTHR43333:SF1">
    <property type="entry name" value="D-ISOMER SPECIFIC 2-HYDROXYACID DEHYDROGENASE NAD-BINDING DOMAIN-CONTAINING PROTEIN"/>
    <property type="match status" value="1"/>
</dbReference>
<sequence length="229" mass="25498">MGRIVHVFSEIENILVELNRACPTVEFVQVDSSGARNEVISKLEKAEVLLGDSHILSDYPNYLPNLKWLQLTFAGVDAVIKSLAAPPKFIITRFGGVLGHYMAEYVIGQVIAREKDFLLMARNQEKRIWLQNVSCRSLHGLNLGILGIGEIGKELARVAKTFGMITWGMGRTPRNTPPANVDKYITPNSLEDLLCSCHYICNILPSTPSTRYLLSGDVLKKCMNNKPVL</sequence>
<dbReference type="GO" id="GO:0016618">
    <property type="term" value="F:hydroxypyruvate reductase [NAD(P)H] activity"/>
    <property type="evidence" value="ECO:0000318"/>
    <property type="project" value="GO_Central"/>
</dbReference>
<dbReference type="STRING" id="45351.A7S1G9"/>
<dbReference type="GO" id="GO:0030267">
    <property type="term" value="F:glyoxylate reductase (NADPH) activity"/>
    <property type="evidence" value="ECO:0000318"/>
    <property type="project" value="GO_Central"/>
</dbReference>
<evidence type="ECO:0000259" key="3">
    <source>
        <dbReference type="Pfam" id="PF02826"/>
    </source>
</evidence>
<feature type="domain" description="D-isomer specific 2-hydroxyacid dehydrogenase NAD-binding" evidence="3">
    <location>
        <begin position="109"/>
        <end position="224"/>
    </location>
</feature>
<protein>
    <recommendedName>
        <fullName evidence="3">D-isomer specific 2-hydroxyacid dehydrogenase NAD-binding domain-containing protein</fullName>
    </recommendedName>
</protein>
<dbReference type="SUPFAM" id="SSF51735">
    <property type="entry name" value="NAD(P)-binding Rossmann-fold domains"/>
    <property type="match status" value="1"/>
</dbReference>
<dbReference type="KEGG" id="nve:5514331"/>
<dbReference type="PhylomeDB" id="A7S1G9"/>
<keyword evidence="2" id="KW-0520">NAD</keyword>
<dbReference type="GO" id="GO:0005829">
    <property type="term" value="C:cytosol"/>
    <property type="evidence" value="ECO:0000318"/>
    <property type="project" value="GO_Central"/>
</dbReference>
<dbReference type="InParanoid" id="A7S1G9"/>
<dbReference type="Proteomes" id="UP000001593">
    <property type="component" value="Unassembled WGS sequence"/>
</dbReference>
<dbReference type="Pfam" id="PF02826">
    <property type="entry name" value="2-Hacid_dh_C"/>
    <property type="match status" value="1"/>
</dbReference>
<reference evidence="4 5" key="1">
    <citation type="journal article" date="2007" name="Science">
        <title>Sea anemone genome reveals ancestral eumetazoan gene repertoire and genomic organization.</title>
        <authorList>
            <person name="Putnam N.H."/>
            <person name="Srivastava M."/>
            <person name="Hellsten U."/>
            <person name="Dirks B."/>
            <person name="Chapman J."/>
            <person name="Salamov A."/>
            <person name="Terry A."/>
            <person name="Shapiro H."/>
            <person name="Lindquist E."/>
            <person name="Kapitonov V.V."/>
            <person name="Jurka J."/>
            <person name="Genikhovich G."/>
            <person name="Grigoriev I.V."/>
            <person name="Lucas S.M."/>
            <person name="Steele R.E."/>
            <person name="Finnerty J.R."/>
            <person name="Technau U."/>
            <person name="Martindale M.Q."/>
            <person name="Rokhsar D.S."/>
        </authorList>
    </citation>
    <scope>NUCLEOTIDE SEQUENCE [LARGE SCALE GENOMIC DNA]</scope>
    <source>
        <strain evidence="5">CH2 X CH6</strain>
    </source>
</reference>
<evidence type="ECO:0000313" key="4">
    <source>
        <dbReference type="EMBL" id="EDO42457.1"/>
    </source>
</evidence>
<keyword evidence="1" id="KW-0560">Oxidoreductase</keyword>
<evidence type="ECO:0000256" key="2">
    <source>
        <dbReference type="ARBA" id="ARBA00023027"/>
    </source>
</evidence>
<evidence type="ECO:0000313" key="5">
    <source>
        <dbReference type="Proteomes" id="UP000001593"/>
    </source>
</evidence>
<dbReference type="PANTHER" id="PTHR43333">
    <property type="entry name" value="2-HACID_DH_C DOMAIN-CONTAINING PROTEIN"/>
    <property type="match status" value="1"/>
</dbReference>